<dbReference type="GO" id="GO:0005737">
    <property type="term" value="C:cytoplasm"/>
    <property type="evidence" value="ECO:0007669"/>
    <property type="project" value="TreeGrafter"/>
</dbReference>
<dbReference type="EMBL" id="JACCBT010000001">
    <property type="protein sequence ID" value="NYE14703.1"/>
    <property type="molecule type" value="Genomic_DNA"/>
</dbReference>
<name>A0A7Y9GDX9_9ACTN</name>
<sequence length="294" mass="30645">MHVFVAGATGAVGALLVPLLIDGGHQVTGTARTEAGLGRLRAQGAVPVQVDVFDADGLRGALESASPDTVIHQLTALAGGSPADNGRIRREGTRNLVDSARKAGVKRVIAQSVAWAYEPGDGPADETVRLDEADPSRATLVGGVRALEEAVAESEEYVVLRYGVLYGPRTWYSPGGMAADKLAGRLPADDPAAVLLGGLRADDAVTSFVHAADAARAAVDALDWPSGVVNIVDDEPAAGRDWLPVLAEVLGVPVPPAETGGARWQRGARNTRARSLGWRPQYPTWRSGFPAMPS</sequence>
<dbReference type="Proteomes" id="UP000591272">
    <property type="component" value="Unassembled WGS sequence"/>
</dbReference>
<dbReference type="PANTHER" id="PTHR48079">
    <property type="entry name" value="PROTEIN YEEZ"/>
    <property type="match status" value="1"/>
</dbReference>
<dbReference type="Gene3D" id="3.40.50.720">
    <property type="entry name" value="NAD(P)-binding Rossmann-like Domain"/>
    <property type="match status" value="1"/>
</dbReference>
<dbReference type="InterPro" id="IPR051783">
    <property type="entry name" value="NAD(P)-dependent_oxidoreduct"/>
</dbReference>
<reference evidence="2 3" key="1">
    <citation type="submission" date="2020-07" db="EMBL/GenBank/DDBJ databases">
        <title>Sequencing the genomes of 1000 actinobacteria strains.</title>
        <authorList>
            <person name="Klenk H.-P."/>
        </authorList>
    </citation>
    <scope>NUCLEOTIDE SEQUENCE [LARGE SCALE GENOMIC DNA]</scope>
    <source>
        <strain evidence="2 3">DSM 43461</strain>
    </source>
</reference>
<organism evidence="2 3">
    <name type="scientific">Actinomadura citrea</name>
    <dbReference type="NCBI Taxonomy" id="46158"/>
    <lineage>
        <taxon>Bacteria</taxon>
        <taxon>Bacillati</taxon>
        <taxon>Actinomycetota</taxon>
        <taxon>Actinomycetes</taxon>
        <taxon>Streptosporangiales</taxon>
        <taxon>Thermomonosporaceae</taxon>
        <taxon>Actinomadura</taxon>
    </lineage>
</organism>
<protein>
    <submittedName>
        <fullName evidence="2">Nucleoside-diphosphate-sugar epimerase</fullName>
    </submittedName>
</protein>
<evidence type="ECO:0000259" key="1">
    <source>
        <dbReference type="Pfam" id="PF01370"/>
    </source>
</evidence>
<dbReference type="InterPro" id="IPR001509">
    <property type="entry name" value="Epimerase_deHydtase"/>
</dbReference>
<dbReference type="PANTHER" id="PTHR48079:SF6">
    <property type="entry name" value="NAD(P)-BINDING DOMAIN-CONTAINING PROTEIN-RELATED"/>
    <property type="match status" value="1"/>
</dbReference>
<evidence type="ECO:0000313" key="3">
    <source>
        <dbReference type="Proteomes" id="UP000591272"/>
    </source>
</evidence>
<comment type="caution">
    <text evidence="2">The sequence shown here is derived from an EMBL/GenBank/DDBJ whole genome shotgun (WGS) entry which is preliminary data.</text>
</comment>
<dbReference type="RefSeq" id="WP_179835537.1">
    <property type="nucleotide sequence ID" value="NZ_BMRD01000010.1"/>
</dbReference>
<accession>A0A7Y9GDX9</accession>
<evidence type="ECO:0000313" key="2">
    <source>
        <dbReference type="EMBL" id="NYE14703.1"/>
    </source>
</evidence>
<dbReference type="InterPro" id="IPR036291">
    <property type="entry name" value="NAD(P)-bd_dom_sf"/>
</dbReference>
<proteinExistence type="predicted"/>
<dbReference type="GO" id="GO:0004029">
    <property type="term" value="F:aldehyde dehydrogenase (NAD+) activity"/>
    <property type="evidence" value="ECO:0007669"/>
    <property type="project" value="TreeGrafter"/>
</dbReference>
<keyword evidence="3" id="KW-1185">Reference proteome</keyword>
<gene>
    <name evidence="2" type="ORF">BJ999_004999</name>
</gene>
<dbReference type="AlphaFoldDB" id="A0A7Y9GDX9"/>
<dbReference type="SUPFAM" id="SSF51735">
    <property type="entry name" value="NAD(P)-binding Rossmann-fold domains"/>
    <property type="match status" value="1"/>
</dbReference>
<dbReference type="Pfam" id="PF01370">
    <property type="entry name" value="Epimerase"/>
    <property type="match status" value="1"/>
</dbReference>
<feature type="domain" description="NAD-dependent epimerase/dehydratase" evidence="1">
    <location>
        <begin position="3"/>
        <end position="226"/>
    </location>
</feature>